<organism evidence="1 2">
    <name type="scientific">Viridothelium virens</name>
    <name type="common">Speckled blister lichen</name>
    <name type="synonym">Trypethelium virens</name>
    <dbReference type="NCBI Taxonomy" id="1048519"/>
    <lineage>
        <taxon>Eukaryota</taxon>
        <taxon>Fungi</taxon>
        <taxon>Dikarya</taxon>
        <taxon>Ascomycota</taxon>
        <taxon>Pezizomycotina</taxon>
        <taxon>Dothideomycetes</taxon>
        <taxon>Dothideomycetes incertae sedis</taxon>
        <taxon>Trypetheliales</taxon>
        <taxon>Trypetheliaceae</taxon>
        <taxon>Viridothelium</taxon>
    </lineage>
</organism>
<proteinExistence type="predicted"/>
<name>A0A6A6H5Q4_VIRVR</name>
<keyword evidence="2" id="KW-1185">Reference proteome</keyword>
<protein>
    <submittedName>
        <fullName evidence="1">Uncharacterized protein</fullName>
    </submittedName>
</protein>
<dbReference type="AlphaFoldDB" id="A0A6A6H5Q4"/>
<evidence type="ECO:0000313" key="1">
    <source>
        <dbReference type="EMBL" id="KAF2233148.1"/>
    </source>
</evidence>
<sequence length="164" mass="18094">MNHRKIDLLFSMFAFSFARLDSPAHDTPLEQPFKPWTKDMEFLLHVTAPSNILIGFITSARKWIFLHTSSLLKAICFRFGSCIATSSACALDAVVDFIFSSSFAFRNPCDETEQTCLASAAKGVLCLLLVYNSHSHQTSGGFCSTSSSLKTSSQVAQTFSFVEL</sequence>
<reference evidence="1" key="1">
    <citation type="journal article" date="2020" name="Stud. Mycol.">
        <title>101 Dothideomycetes genomes: a test case for predicting lifestyles and emergence of pathogens.</title>
        <authorList>
            <person name="Haridas S."/>
            <person name="Albert R."/>
            <person name="Binder M."/>
            <person name="Bloem J."/>
            <person name="Labutti K."/>
            <person name="Salamov A."/>
            <person name="Andreopoulos B."/>
            <person name="Baker S."/>
            <person name="Barry K."/>
            <person name="Bills G."/>
            <person name="Bluhm B."/>
            <person name="Cannon C."/>
            <person name="Castanera R."/>
            <person name="Culley D."/>
            <person name="Daum C."/>
            <person name="Ezra D."/>
            <person name="Gonzalez J."/>
            <person name="Henrissat B."/>
            <person name="Kuo A."/>
            <person name="Liang C."/>
            <person name="Lipzen A."/>
            <person name="Lutzoni F."/>
            <person name="Magnuson J."/>
            <person name="Mondo S."/>
            <person name="Nolan M."/>
            <person name="Ohm R."/>
            <person name="Pangilinan J."/>
            <person name="Park H.-J."/>
            <person name="Ramirez L."/>
            <person name="Alfaro M."/>
            <person name="Sun H."/>
            <person name="Tritt A."/>
            <person name="Yoshinaga Y."/>
            <person name="Zwiers L.-H."/>
            <person name="Turgeon B."/>
            <person name="Goodwin S."/>
            <person name="Spatafora J."/>
            <person name="Crous P."/>
            <person name="Grigoriev I."/>
        </authorList>
    </citation>
    <scope>NUCLEOTIDE SEQUENCE</scope>
    <source>
        <strain evidence="1">Tuck. ex Michener</strain>
    </source>
</reference>
<accession>A0A6A6H5Q4</accession>
<evidence type="ECO:0000313" key="2">
    <source>
        <dbReference type="Proteomes" id="UP000800092"/>
    </source>
</evidence>
<dbReference type="EMBL" id="ML991809">
    <property type="protein sequence ID" value="KAF2233148.1"/>
    <property type="molecule type" value="Genomic_DNA"/>
</dbReference>
<dbReference type="Proteomes" id="UP000800092">
    <property type="component" value="Unassembled WGS sequence"/>
</dbReference>
<gene>
    <name evidence="1" type="ORF">EV356DRAFT_216232</name>
</gene>